<dbReference type="RefSeq" id="WP_240169725.1">
    <property type="nucleotide sequence ID" value="NZ_CP092365.1"/>
</dbReference>
<evidence type="ECO:0000259" key="1">
    <source>
        <dbReference type="Pfam" id="PF02627"/>
    </source>
</evidence>
<dbReference type="PANTHER" id="PTHR34846">
    <property type="entry name" value="4-CARBOXYMUCONOLACTONE DECARBOXYLASE FAMILY PROTEIN (AFU_ORTHOLOGUE AFUA_6G11590)"/>
    <property type="match status" value="1"/>
</dbReference>
<keyword evidence="3" id="KW-1185">Reference proteome</keyword>
<protein>
    <submittedName>
        <fullName evidence="2">Carboxymuconolactone decarboxylase family protein</fullName>
    </submittedName>
</protein>
<gene>
    <name evidence="2" type="ORF">MIU77_11005</name>
</gene>
<dbReference type="Pfam" id="PF02627">
    <property type="entry name" value="CMD"/>
    <property type="match status" value="1"/>
</dbReference>
<accession>A0ABY3TUQ8</accession>
<dbReference type="InterPro" id="IPR003779">
    <property type="entry name" value="CMD-like"/>
</dbReference>
<reference evidence="2" key="1">
    <citation type="submission" date="2022-08" db="EMBL/GenBank/DDBJ databases">
        <title>Complete genome sequence of 14 non-tuberculosis mycobacteria type-strains.</title>
        <authorList>
            <person name="Igarashi Y."/>
            <person name="Osugi A."/>
            <person name="Mitarai S."/>
        </authorList>
    </citation>
    <scope>NUCLEOTIDE SEQUENCE</scope>
    <source>
        <strain evidence="2">DSM 45575</strain>
    </source>
</reference>
<organism evidence="2 3">
    <name type="scientific">Mycolicibacillus parakoreensis</name>
    <dbReference type="NCBI Taxonomy" id="1069221"/>
    <lineage>
        <taxon>Bacteria</taxon>
        <taxon>Bacillati</taxon>
        <taxon>Actinomycetota</taxon>
        <taxon>Actinomycetes</taxon>
        <taxon>Mycobacteriales</taxon>
        <taxon>Mycobacteriaceae</taxon>
        <taxon>Mycolicibacillus</taxon>
    </lineage>
</organism>
<dbReference type="Proteomes" id="UP001055200">
    <property type="component" value="Chromosome"/>
</dbReference>
<dbReference type="SUPFAM" id="SSF69118">
    <property type="entry name" value="AhpD-like"/>
    <property type="match status" value="1"/>
</dbReference>
<evidence type="ECO:0000313" key="2">
    <source>
        <dbReference type="EMBL" id="ULN51442.1"/>
    </source>
</evidence>
<dbReference type="InterPro" id="IPR029032">
    <property type="entry name" value="AhpD-like"/>
</dbReference>
<feature type="domain" description="Carboxymuconolactone decarboxylase-like" evidence="1">
    <location>
        <begin position="44"/>
        <end position="126"/>
    </location>
</feature>
<dbReference type="Gene3D" id="1.20.1290.10">
    <property type="entry name" value="AhpD-like"/>
    <property type="match status" value="1"/>
</dbReference>
<proteinExistence type="predicted"/>
<evidence type="ECO:0000313" key="3">
    <source>
        <dbReference type="Proteomes" id="UP001055200"/>
    </source>
</evidence>
<dbReference type="EMBL" id="CP092365">
    <property type="protein sequence ID" value="ULN51442.1"/>
    <property type="molecule type" value="Genomic_DNA"/>
</dbReference>
<sequence>MRLGPLPPEQWDDDVDRALIGMLPAARRNPAGAGVALGTLVRHPKLTKAFLGFNIHLLFRSTLPERLRELVILRVAHRRGCTYEWTHHVIMGLEVGLTETDIEDLQHGTAAGALDRTVLAAVDELEEQSRISDPTWSALAEHLDERQRMDLVFTVGCYGTLAMAFNTFGIEDEQQTEQER</sequence>
<dbReference type="PANTHER" id="PTHR34846:SF5">
    <property type="entry name" value="CARBOXYMUCONOLACTONE DECARBOXYLASE-LIKE DOMAIN-CONTAINING PROTEIN"/>
    <property type="match status" value="1"/>
</dbReference>
<name>A0ABY3TUQ8_9MYCO</name>